<evidence type="ECO:0000256" key="1">
    <source>
        <dbReference type="SAM" id="MobiDB-lite"/>
    </source>
</evidence>
<evidence type="ECO:0000313" key="3">
    <source>
        <dbReference type="Proteomes" id="UP000297703"/>
    </source>
</evidence>
<dbReference type="AlphaFoldDB" id="A0A4D9DZV4"/>
<evidence type="ECO:0000313" key="2">
    <source>
        <dbReference type="EMBL" id="TFK00474.1"/>
    </source>
</evidence>
<feature type="region of interest" description="Disordered" evidence="1">
    <location>
        <begin position="1"/>
        <end position="28"/>
    </location>
</feature>
<reference evidence="2 3" key="1">
    <citation type="submission" date="2019-04" db="EMBL/GenBank/DDBJ databases">
        <title>Draft genome of the big-headed turtle Platysternon megacephalum.</title>
        <authorList>
            <person name="Gong S."/>
        </authorList>
    </citation>
    <scope>NUCLEOTIDE SEQUENCE [LARGE SCALE GENOMIC DNA]</scope>
    <source>
        <strain evidence="2">DO16091913</strain>
        <tissue evidence="2">Muscle</tissue>
    </source>
</reference>
<dbReference type="GO" id="GO:0005737">
    <property type="term" value="C:cytoplasm"/>
    <property type="evidence" value="ECO:0007669"/>
    <property type="project" value="TreeGrafter"/>
</dbReference>
<reference evidence="2 3" key="2">
    <citation type="submission" date="2019-04" db="EMBL/GenBank/DDBJ databases">
        <title>The genome sequence of big-headed turtle.</title>
        <authorList>
            <person name="Gong S."/>
        </authorList>
    </citation>
    <scope>NUCLEOTIDE SEQUENCE [LARGE SCALE GENOMIC DNA]</scope>
    <source>
        <strain evidence="2">DO16091913</strain>
        <tissue evidence="2">Muscle</tissue>
    </source>
</reference>
<keyword evidence="3" id="KW-1185">Reference proteome</keyword>
<dbReference type="PANTHER" id="PTHR21555:SF0">
    <property type="entry name" value="SPECIFICALLY ANDROGEN-REGULATED GENE PROTEIN"/>
    <property type="match status" value="1"/>
</dbReference>
<sequence length="137" mass="15424">MPKEDLWLGTAGQDSGSCDSMVSTNSSHSEFSDNSYDYLSVEEKECLMFLEETIDSLDTEADSGVSADEIDYAERSKLPRTWPKRDVVPKSKVKTCILSPRELRPWTVARTESRVTQEILVGGTERCPSFPHTVNTW</sequence>
<dbReference type="STRING" id="55544.A0A4D9DZV4"/>
<organism evidence="2 3">
    <name type="scientific">Platysternon megacephalum</name>
    <name type="common">big-headed turtle</name>
    <dbReference type="NCBI Taxonomy" id="55544"/>
    <lineage>
        <taxon>Eukaryota</taxon>
        <taxon>Metazoa</taxon>
        <taxon>Chordata</taxon>
        <taxon>Craniata</taxon>
        <taxon>Vertebrata</taxon>
        <taxon>Euteleostomi</taxon>
        <taxon>Archelosauria</taxon>
        <taxon>Testudinata</taxon>
        <taxon>Testudines</taxon>
        <taxon>Cryptodira</taxon>
        <taxon>Durocryptodira</taxon>
        <taxon>Testudinoidea</taxon>
        <taxon>Platysternidae</taxon>
        <taxon>Platysternon</taxon>
    </lineage>
</organism>
<dbReference type="OrthoDB" id="9898538at2759"/>
<proteinExistence type="predicted"/>
<accession>A0A4D9DZV4</accession>
<dbReference type="Pfam" id="PF15385">
    <property type="entry name" value="SARG"/>
    <property type="match status" value="1"/>
</dbReference>
<dbReference type="InterPro" id="IPR026152">
    <property type="entry name" value="SARG"/>
</dbReference>
<feature type="compositionally biased region" description="Polar residues" evidence="1">
    <location>
        <begin position="12"/>
        <end position="28"/>
    </location>
</feature>
<dbReference type="PANTHER" id="PTHR21555">
    <property type="entry name" value="SPECIFICALLY ANDROGEN-REGULATED GENE PROTEIN"/>
    <property type="match status" value="1"/>
</dbReference>
<dbReference type="Proteomes" id="UP000297703">
    <property type="component" value="Unassembled WGS sequence"/>
</dbReference>
<gene>
    <name evidence="2" type="ORF">DR999_PMT17396</name>
</gene>
<name>A0A4D9DZV4_9SAUR</name>
<protein>
    <submittedName>
        <fullName evidence="2">TCDD-inducible poly</fullName>
    </submittedName>
</protein>
<comment type="caution">
    <text evidence="2">The sequence shown here is derived from an EMBL/GenBank/DDBJ whole genome shotgun (WGS) entry which is preliminary data.</text>
</comment>
<dbReference type="EMBL" id="QXTE01000269">
    <property type="protein sequence ID" value="TFK00474.1"/>
    <property type="molecule type" value="Genomic_DNA"/>
</dbReference>